<dbReference type="Gene3D" id="3.30.420.40">
    <property type="match status" value="1"/>
</dbReference>
<dbReference type="GO" id="GO:0051604">
    <property type="term" value="P:protein maturation"/>
    <property type="evidence" value="ECO:0007669"/>
    <property type="project" value="TreeGrafter"/>
</dbReference>
<reference evidence="2 3" key="1">
    <citation type="submission" date="2017-10" db="EMBL/GenBank/DDBJ databases">
        <title>Genomics of the genus Arcobacter.</title>
        <authorList>
            <person name="Perez-Cataluna A."/>
            <person name="Figueras M.J."/>
        </authorList>
    </citation>
    <scope>NUCLEOTIDE SEQUENCE [LARGE SCALE GENOMIC DNA]</scope>
    <source>
        <strain evidence="2 3">DSM 24636</strain>
    </source>
</reference>
<organism evidence="2 3">
    <name type="scientific">Halarcobacter anaerophilus</name>
    <dbReference type="NCBI Taxonomy" id="877500"/>
    <lineage>
        <taxon>Bacteria</taxon>
        <taxon>Pseudomonadati</taxon>
        <taxon>Campylobacterota</taxon>
        <taxon>Epsilonproteobacteria</taxon>
        <taxon>Campylobacterales</taxon>
        <taxon>Arcobacteraceae</taxon>
        <taxon>Halarcobacter</taxon>
    </lineage>
</organism>
<dbReference type="Proteomes" id="UP000290191">
    <property type="component" value="Unassembled WGS sequence"/>
</dbReference>
<dbReference type="EMBL" id="PDKO01000004">
    <property type="protein sequence ID" value="RXJ63323.1"/>
    <property type="molecule type" value="Genomic_DNA"/>
</dbReference>
<dbReference type="InterPro" id="IPR051060">
    <property type="entry name" value="Carbamoyltrans_HypF-like"/>
</dbReference>
<accession>A0A4Q0Y135</accession>
<gene>
    <name evidence="2" type="ORF">CRV06_06510</name>
</gene>
<dbReference type="PANTHER" id="PTHR42959">
    <property type="entry name" value="CARBAMOYLTRANSFERASE"/>
    <property type="match status" value="1"/>
</dbReference>
<comment type="caution">
    <text evidence="2">The sequence shown here is derived from an EMBL/GenBank/DDBJ whole genome shotgun (WGS) entry which is preliminary data.</text>
</comment>
<dbReference type="Pfam" id="PF22521">
    <property type="entry name" value="HypF_C_2"/>
    <property type="match status" value="1"/>
</dbReference>
<evidence type="ECO:0000313" key="2">
    <source>
        <dbReference type="EMBL" id="RXJ63323.1"/>
    </source>
</evidence>
<evidence type="ECO:0000259" key="1">
    <source>
        <dbReference type="Pfam" id="PF22521"/>
    </source>
</evidence>
<dbReference type="InterPro" id="IPR043129">
    <property type="entry name" value="ATPase_NBD"/>
</dbReference>
<dbReference type="GO" id="GO:0008270">
    <property type="term" value="F:zinc ion binding"/>
    <property type="evidence" value="ECO:0007669"/>
    <property type="project" value="TreeGrafter"/>
</dbReference>
<dbReference type="SUPFAM" id="SSF53067">
    <property type="entry name" value="Actin-like ATPase domain"/>
    <property type="match status" value="1"/>
</dbReference>
<sequence length="511" mass="59326">MELIYKIEFNSTNFYFKDIIDEIIKASAVNAVSKMYRGFILLVCNDTEEKIKEFFEALEQKLPLSIFLSKAEVLDSFDYEKNKELEDKHIKVNLSLLTNEQIKKILELNSIDFSNDINKIKEGGVSRFETHNGLKDFFLPSRALREDFEAKGYEVKLLITDINKISDLLEISQKDLQLLCSIERPLVKLKFKLLYNKNKEYSDTRFIYAKIPDDKETILFAHALKNSGLNYLLYVNDDVYQNGLKVTYNDKQNIVVYGDKTLFPKYDYKLNRKVNSSADYFEEYGCVYKAVLCQLNKKDVPTVGVYFSYKSDESSIRVNIPDIGQKEIIYIPNVLNSVDNCLEDIKSIDENTDRLVENYVKKFPQFFEKEFLDKNSDGFASILNILAYILGMKDYKEFEDTALLYRAKSGLQIDMNVLKIDGKNYLDYRKIIQSSMSYKMADVEDSMIAYSFYESLCDFIAEHVNTISKEIGAKDLILCGNMFANSILLSKIDKNLKNINIILPKEYPLDY</sequence>
<dbReference type="InterPro" id="IPR055128">
    <property type="entry name" value="HypF_C_2"/>
</dbReference>
<dbReference type="STRING" id="877500.GCA_000935065_00502"/>
<dbReference type="PANTHER" id="PTHR42959:SF1">
    <property type="entry name" value="CARBAMOYLTRANSFERASE HYPF"/>
    <property type="match status" value="1"/>
</dbReference>
<feature type="domain" description="Carbamoyltransferase Kae1-like" evidence="1">
    <location>
        <begin position="386"/>
        <end position="508"/>
    </location>
</feature>
<evidence type="ECO:0000313" key="3">
    <source>
        <dbReference type="Proteomes" id="UP000290191"/>
    </source>
</evidence>
<dbReference type="AlphaFoldDB" id="A0A4Q0Y135"/>
<dbReference type="RefSeq" id="WP_129081839.1">
    <property type="nucleotide sequence ID" value="NZ_CP041070.1"/>
</dbReference>
<protein>
    <recommendedName>
        <fullName evidence="1">Carbamoyltransferase Kae1-like domain-containing protein</fullName>
    </recommendedName>
</protein>
<dbReference type="OrthoDB" id="189895at2"/>
<proteinExistence type="predicted"/>
<name>A0A4Q0Y135_9BACT</name>
<dbReference type="GO" id="GO:0016743">
    <property type="term" value="F:carboxyl- or carbamoyltransferase activity"/>
    <property type="evidence" value="ECO:0007669"/>
    <property type="project" value="TreeGrafter"/>
</dbReference>
<keyword evidence="3" id="KW-1185">Reference proteome</keyword>